<organism evidence="5 6">
    <name type="scientific">Dendryphion nanum</name>
    <dbReference type="NCBI Taxonomy" id="256645"/>
    <lineage>
        <taxon>Eukaryota</taxon>
        <taxon>Fungi</taxon>
        <taxon>Dikarya</taxon>
        <taxon>Ascomycota</taxon>
        <taxon>Pezizomycotina</taxon>
        <taxon>Dothideomycetes</taxon>
        <taxon>Pleosporomycetidae</taxon>
        <taxon>Pleosporales</taxon>
        <taxon>Torulaceae</taxon>
        <taxon>Dendryphion</taxon>
    </lineage>
</organism>
<comment type="caution">
    <text evidence="5">The sequence shown here is derived from an EMBL/GenBank/DDBJ whole genome shotgun (WGS) entry which is preliminary data.</text>
</comment>
<keyword evidence="6" id="KW-1185">Reference proteome</keyword>
<dbReference type="InterPro" id="IPR007219">
    <property type="entry name" value="XnlR_reg_dom"/>
</dbReference>
<name>A0A9P9J1Y3_9PLEO</name>
<feature type="domain" description="Zn(2)-C6 fungal-type" evidence="4">
    <location>
        <begin position="92"/>
        <end position="121"/>
    </location>
</feature>
<dbReference type="SMART" id="SM00066">
    <property type="entry name" value="GAL4"/>
    <property type="match status" value="1"/>
</dbReference>
<dbReference type="GO" id="GO:0006351">
    <property type="term" value="P:DNA-templated transcription"/>
    <property type="evidence" value="ECO:0007669"/>
    <property type="project" value="InterPro"/>
</dbReference>
<dbReference type="InterPro" id="IPR036864">
    <property type="entry name" value="Zn2-C6_fun-type_DNA-bd_sf"/>
</dbReference>
<dbReference type="AlphaFoldDB" id="A0A9P9J1Y3"/>
<reference evidence="5" key="1">
    <citation type="journal article" date="2021" name="Nat. Commun.">
        <title>Genetic determinants of endophytism in the Arabidopsis root mycobiome.</title>
        <authorList>
            <person name="Mesny F."/>
            <person name="Miyauchi S."/>
            <person name="Thiergart T."/>
            <person name="Pickel B."/>
            <person name="Atanasova L."/>
            <person name="Karlsson M."/>
            <person name="Huettel B."/>
            <person name="Barry K.W."/>
            <person name="Haridas S."/>
            <person name="Chen C."/>
            <person name="Bauer D."/>
            <person name="Andreopoulos W."/>
            <person name="Pangilinan J."/>
            <person name="LaButti K."/>
            <person name="Riley R."/>
            <person name="Lipzen A."/>
            <person name="Clum A."/>
            <person name="Drula E."/>
            <person name="Henrissat B."/>
            <person name="Kohler A."/>
            <person name="Grigoriev I.V."/>
            <person name="Martin F.M."/>
            <person name="Hacquard S."/>
        </authorList>
    </citation>
    <scope>NUCLEOTIDE SEQUENCE</scope>
    <source>
        <strain evidence="5">MPI-CAGE-CH-0243</strain>
    </source>
</reference>
<dbReference type="InterPro" id="IPR001138">
    <property type="entry name" value="Zn2Cys6_DnaBD"/>
</dbReference>
<gene>
    <name evidence="5" type="ORF">B0J11DRAFT_15193</name>
</gene>
<evidence type="ECO:0000313" key="6">
    <source>
        <dbReference type="Proteomes" id="UP000700596"/>
    </source>
</evidence>
<dbReference type="Pfam" id="PF04082">
    <property type="entry name" value="Fungal_trans"/>
    <property type="match status" value="1"/>
</dbReference>
<keyword evidence="1" id="KW-0479">Metal-binding</keyword>
<protein>
    <recommendedName>
        <fullName evidence="4">Zn(2)-C6 fungal-type domain-containing protein</fullName>
    </recommendedName>
</protein>
<dbReference type="Gene3D" id="4.10.240.10">
    <property type="entry name" value="Zn(2)-C6 fungal-type DNA-binding domain"/>
    <property type="match status" value="1"/>
</dbReference>
<feature type="compositionally biased region" description="Polar residues" evidence="3">
    <location>
        <begin position="65"/>
        <end position="83"/>
    </location>
</feature>
<evidence type="ECO:0000256" key="3">
    <source>
        <dbReference type="SAM" id="MobiDB-lite"/>
    </source>
</evidence>
<feature type="compositionally biased region" description="Low complexity" evidence="3">
    <location>
        <begin position="45"/>
        <end position="64"/>
    </location>
</feature>
<feature type="region of interest" description="Disordered" evidence="3">
    <location>
        <begin position="130"/>
        <end position="152"/>
    </location>
</feature>
<dbReference type="PROSITE" id="PS50048">
    <property type="entry name" value="ZN2_CY6_FUNGAL_2"/>
    <property type="match status" value="1"/>
</dbReference>
<dbReference type="Proteomes" id="UP000700596">
    <property type="component" value="Unassembled WGS sequence"/>
</dbReference>
<dbReference type="SUPFAM" id="SSF57701">
    <property type="entry name" value="Zn2/Cys6 DNA-binding domain"/>
    <property type="match status" value="1"/>
</dbReference>
<evidence type="ECO:0000256" key="1">
    <source>
        <dbReference type="ARBA" id="ARBA00022723"/>
    </source>
</evidence>
<accession>A0A9P9J1Y3</accession>
<keyword evidence="2" id="KW-0539">Nucleus</keyword>
<dbReference type="CDD" id="cd12148">
    <property type="entry name" value="fungal_TF_MHR"/>
    <property type="match status" value="1"/>
</dbReference>
<sequence length="672" mass="73264">MSSIAASSMAAHATSAPHSHVSAVVDPAFWAHDVSVAVPDRSSLGLHLSPGGSSTTQESVQSTTPPAQTPNGDSAQQNGRNAQPARTSVAVACVPCRSRHLKCDGGVRCSRCRTEGVDCTYIKSRRGWKGKRKNKAGENSAPTVTIPGQNSTLPSPGAISLAGAIQLPSPEYSYNDLSLRAESVSSVPNGIATVTTPPSAHLHTPPPSGQFNLDGSQRMLPQAKPLPLDAISAFYHYFFDSHPFCLPRPRLMQLLKDRRAPLLELAVHYVGSSFVPALPTQTYREALDRMILSHSYPKDGWTVQALLLFAITLHANNDVPRSAQVFSLAQALTVEIGLNRAEFSFLNGQNDPVLEECWRRTWWQMYIVNGMLCTVNPGVRFSLKGMGEEVPLPCENEEYYSGNIPFPSTLQDYDDSGFAAEQISFSSFAYLIDAIRTLGKIFEIAQLDTGFVYQGVEVVDTHLANWRLNLPASKMEIVNNHGEVDEIAFQAHMVHNGSTIMLHRPRSNLGFNAVAPVNLCVQPGQILLPTQTRDLHTAKCLTSAENISSLIKLPASLIHHTPFFTCVVVTASVVHLSYWSFLVPDGQDDTIKQSIRLGVGTLQQYSKTWPIAHVVLGQVRGVAHTLWNSKKAMNIHLWNNLAGDDVMRNVINEGSVVPVQAYAGLIAPMLKS</sequence>
<dbReference type="OrthoDB" id="5367487at2759"/>
<dbReference type="Pfam" id="PF00172">
    <property type="entry name" value="Zn_clus"/>
    <property type="match status" value="1"/>
</dbReference>
<dbReference type="CDD" id="cd00067">
    <property type="entry name" value="GAL4"/>
    <property type="match status" value="1"/>
</dbReference>
<feature type="compositionally biased region" description="Polar residues" evidence="3">
    <location>
        <begin position="140"/>
        <end position="152"/>
    </location>
</feature>
<dbReference type="GO" id="GO:0008270">
    <property type="term" value="F:zinc ion binding"/>
    <property type="evidence" value="ECO:0007669"/>
    <property type="project" value="InterPro"/>
</dbReference>
<evidence type="ECO:0000313" key="5">
    <source>
        <dbReference type="EMBL" id="KAH7138424.1"/>
    </source>
</evidence>
<dbReference type="PANTHER" id="PTHR47431:SF1">
    <property type="entry name" value="ZN(II)2CYS6 TRANSCRIPTION FACTOR (EUROFUNG)"/>
    <property type="match status" value="1"/>
</dbReference>
<evidence type="ECO:0000256" key="2">
    <source>
        <dbReference type="ARBA" id="ARBA00023242"/>
    </source>
</evidence>
<feature type="region of interest" description="Disordered" evidence="3">
    <location>
        <begin position="45"/>
        <end position="83"/>
    </location>
</feature>
<dbReference type="GO" id="GO:0000981">
    <property type="term" value="F:DNA-binding transcription factor activity, RNA polymerase II-specific"/>
    <property type="evidence" value="ECO:0007669"/>
    <property type="project" value="InterPro"/>
</dbReference>
<dbReference type="PROSITE" id="PS00463">
    <property type="entry name" value="ZN2_CY6_FUNGAL_1"/>
    <property type="match status" value="1"/>
</dbReference>
<dbReference type="PANTHER" id="PTHR47431">
    <property type="entry name" value="ZN(II)2CYS6 TRANSCRIPTION FACTOR (EUROFUNG)-RELATED"/>
    <property type="match status" value="1"/>
</dbReference>
<dbReference type="EMBL" id="JAGMWT010000001">
    <property type="protein sequence ID" value="KAH7138424.1"/>
    <property type="molecule type" value="Genomic_DNA"/>
</dbReference>
<dbReference type="GO" id="GO:0003677">
    <property type="term" value="F:DNA binding"/>
    <property type="evidence" value="ECO:0007669"/>
    <property type="project" value="InterPro"/>
</dbReference>
<evidence type="ECO:0000259" key="4">
    <source>
        <dbReference type="PROSITE" id="PS50048"/>
    </source>
</evidence>
<proteinExistence type="predicted"/>